<feature type="transmembrane region" description="Helical" evidence="1">
    <location>
        <begin position="214"/>
        <end position="237"/>
    </location>
</feature>
<accession>A0A2G0CHW4</accession>
<reference evidence="2 3" key="1">
    <citation type="submission" date="2017-10" db="EMBL/GenBank/DDBJ databases">
        <title>The draft genome sequence of Lewinella marina KCTC 32374.</title>
        <authorList>
            <person name="Wang K."/>
        </authorList>
    </citation>
    <scope>NUCLEOTIDE SEQUENCE [LARGE SCALE GENOMIC DNA]</scope>
    <source>
        <strain evidence="2 3">MKG-38</strain>
    </source>
</reference>
<gene>
    <name evidence="2" type="ORF">CGL56_00175</name>
</gene>
<dbReference type="Proteomes" id="UP000226437">
    <property type="component" value="Unassembled WGS sequence"/>
</dbReference>
<feature type="transmembrane region" description="Helical" evidence="1">
    <location>
        <begin position="257"/>
        <end position="280"/>
    </location>
</feature>
<dbReference type="EMBL" id="PDLO01000001">
    <property type="protein sequence ID" value="PHK99510.1"/>
    <property type="molecule type" value="Genomic_DNA"/>
</dbReference>
<sequence length="292" mass="32172">MGWHLNEDAVFGLHRGYPVMIRQRLLLGQPRLETIRIKTDPISGARRQALQLALESLDLPGAFVRTRVTSSALHLRYRPLYSWRRTPLTLTAVEAVIAVADTFGLQPTRTVASSPEALRRCFYTGEADTLLGETDVFEFENHYYSLRGRRVAFARPYVYGLVGGSLYALVGVVPTIAAASLMDPVPGVVGLGIAFLCYYGYRQFNGLAGPRTKLTLLSLSLLWALITAAGCAIVQRLSAGREWADVYRSMTEWSGGCAYECAIAAGTGLVASLLLSEWYLTSARRFRKALTL</sequence>
<keyword evidence="1" id="KW-0812">Transmembrane</keyword>
<organism evidence="2 3">
    <name type="scientific">Neolewinella marina</name>
    <dbReference type="NCBI Taxonomy" id="438751"/>
    <lineage>
        <taxon>Bacteria</taxon>
        <taxon>Pseudomonadati</taxon>
        <taxon>Bacteroidota</taxon>
        <taxon>Saprospiria</taxon>
        <taxon>Saprospirales</taxon>
        <taxon>Lewinellaceae</taxon>
        <taxon>Neolewinella</taxon>
    </lineage>
</organism>
<dbReference type="RefSeq" id="WP_099104489.1">
    <property type="nucleotide sequence ID" value="NZ_JAATJF010000001.1"/>
</dbReference>
<keyword evidence="3" id="KW-1185">Reference proteome</keyword>
<dbReference type="OrthoDB" id="1238681at2"/>
<proteinExistence type="predicted"/>
<comment type="caution">
    <text evidence="2">The sequence shown here is derived from an EMBL/GenBank/DDBJ whole genome shotgun (WGS) entry which is preliminary data.</text>
</comment>
<name>A0A2G0CHW4_9BACT</name>
<evidence type="ECO:0000256" key="1">
    <source>
        <dbReference type="SAM" id="Phobius"/>
    </source>
</evidence>
<dbReference type="AlphaFoldDB" id="A0A2G0CHW4"/>
<keyword evidence="1" id="KW-0472">Membrane</keyword>
<feature type="transmembrane region" description="Helical" evidence="1">
    <location>
        <begin position="185"/>
        <end position="202"/>
    </location>
</feature>
<evidence type="ECO:0000313" key="3">
    <source>
        <dbReference type="Proteomes" id="UP000226437"/>
    </source>
</evidence>
<feature type="transmembrane region" description="Helical" evidence="1">
    <location>
        <begin position="157"/>
        <end position="179"/>
    </location>
</feature>
<evidence type="ECO:0000313" key="2">
    <source>
        <dbReference type="EMBL" id="PHK99510.1"/>
    </source>
</evidence>
<keyword evidence="1" id="KW-1133">Transmembrane helix</keyword>
<protein>
    <submittedName>
        <fullName evidence="2">Uncharacterized protein</fullName>
    </submittedName>
</protein>